<sequence>MRQSFDKFILGEIVAIALAVVVGLFGLIQASTLLIILSIYLISISILCDAMVARFTYNQTHALKQFARAITIFIVGTFLLIFL</sequence>
<proteinExistence type="predicted"/>
<evidence type="ECO:0000256" key="1">
    <source>
        <dbReference type="SAM" id="Phobius"/>
    </source>
</evidence>
<evidence type="ECO:0000313" key="3">
    <source>
        <dbReference type="Proteomes" id="UP000183988"/>
    </source>
</evidence>
<organism evidence="2 3">
    <name type="scientific">Ornithinibacillus halophilus</name>
    <dbReference type="NCBI Taxonomy" id="930117"/>
    <lineage>
        <taxon>Bacteria</taxon>
        <taxon>Bacillati</taxon>
        <taxon>Bacillota</taxon>
        <taxon>Bacilli</taxon>
        <taxon>Bacillales</taxon>
        <taxon>Bacillaceae</taxon>
        <taxon>Ornithinibacillus</taxon>
    </lineage>
</organism>
<dbReference type="EMBL" id="FQVW01000050">
    <property type="protein sequence ID" value="SHG68330.1"/>
    <property type="molecule type" value="Genomic_DNA"/>
</dbReference>
<keyword evidence="3" id="KW-1185">Reference proteome</keyword>
<dbReference type="STRING" id="930117.SAMN05216225_105016"/>
<feature type="transmembrane region" description="Helical" evidence="1">
    <location>
        <begin position="65"/>
        <end position="82"/>
    </location>
</feature>
<keyword evidence="1" id="KW-1133">Transmembrane helix</keyword>
<evidence type="ECO:0000313" key="2">
    <source>
        <dbReference type="EMBL" id="SHG68330.1"/>
    </source>
</evidence>
<reference evidence="2 3" key="1">
    <citation type="submission" date="2016-11" db="EMBL/GenBank/DDBJ databases">
        <authorList>
            <person name="Jaros S."/>
            <person name="Januszkiewicz K."/>
            <person name="Wedrychowicz H."/>
        </authorList>
    </citation>
    <scope>NUCLEOTIDE SEQUENCE [LARGE SCALE GENOMIC DNA]</scope>
    <source>
        <strain evidence="2 3">IBRC-M 10683</strain>
    </source>
</reference>
<dbReference type="Proteomes" id="UP000183988">
    <property type="component" value="Unassembled WGS sequence"/>
</dbReference>
<keyword evidence="1" id="KW-0472">Membrane</keyword>
<accession>A0A1M5LTV0</accession>
<protein>
    <submittedName>
        <fullName evidence="2">Uncharacterized protein</fullName>
    </submittedName>
</protein>
<name>A0A1M5LTV0_9BACI</name>
<keyword evidence="1" id="KW-0812">Transmembrane</keyword>
<feature type="transmembrane region" description="Helical" evidence="1">
    <location>
        <begin position="9"/>
        <end position="28"/>
    </location>
</feature>
<feature type="transmembrane region" description="Helical" evidence="1">
    <location>
        <begin position="34"/>
        <end position="53"/>
    </location>
</feature>
<dbReference type="AlphaFoldDB" id="A0A1M5LTV0"/>
<gene>
    <name evidence="2" type="ORF">SAMN05216225_105016</name>
</gene>
<dbReference type="RefSeq" id="WP_072891705.1">
    <property type="nucleotide sequence ID" value="NZ_FQVW01000050.1"/>
</dbReference>